<keyword evidence="2" id="KW-1278">Translocase</keyword>
<dbReference type="InterPro" id="IPR003593">
    <property type="entry name" value="AAA+_ATPase"/>
</dbReference>
<gene>
    <name evidence="4" type="ORF">KQI89_14830</name>
</gene>
<accession>A0ABS6F3E4</accession>
<dbReference type="PANTHER" id="PTHR42794:SF1">
    <property type="entry name" value="HEMIN IMPORT ATP-BINDING PROTEIN HMUV"/>
    <property type="match status" value="1"/>
</dbReference>
<dbReference type="CDD" id="cd03214">
    <property type="entry name" value="ABC_Iron-Siderophores_B12_Hemin"/>
    <property type="match status" value="1"/>
</dbReference>
<dbReference type="RefSeq" id="WP_216457714.1">
    <property type="nucleotide sequence ID" value="NZ_JAHLQL010000006.1"/>
</dbReference>
<proteinExistence type="predicted"/>
<dbReference type="Proteomes" id="UP000736583">
    <property type="component" value="Unassembled WGS sequence"/>
</dbReference>
<evidence type="ECO:0000313" key="4">
    <source>
        <dbReference type="EMBL" id="MBU5593024.1"/>
    </source>
</evidence>
<reference evidence="4 5" key="1">
    <citation type="submission" date="2021-06" db="EMBL/GenBank/DDBJ databases">
        <authorList>
            <person name="Sun Q."/>
            <person name="Li D."/>
        </authorList>
    </citation>
    <scope>NUCLEOTIDE SEQUENCE [LARGE SCALE GENOMIC DNA]</scope>
    <source>
        <strain evidence="4 5">MSJ-4</strain>
    </source>
</reference>
<organism evidence="4 5">
    <name type="scientific">Clostridium simiarum</name>
    <dbReference type="NCBI Taxonomy" id="2841506"/>
    <lineage>
        <taxon>Bacteria</taxon>
        <taxon>Bacillati</taxon>
        <taxon>Bacillota</taxon>
        <taxon>Clostridia</taxon>
        <taxon>Eubacteriales</taxon>
        <taxon>Clostridiaceae</taxon>
        <taxon>Clostridium</taxon>
    </lineage>
</organism>
<dbReference type="EMBL" id="JAHLQL010000006">
    <property type="protein sequence ID" value="MBU5593024.1"/>
    <property type="molecule type" value="Genomic_DNA"/>
</dbReference>
<evidence type="ECO:0000256" key="1">
    <source>
        <dbReference type="ARBA" id="ARBA00022448"/>
    </source>
</evidence>
<evidence type="ECO:0000313" key="5">
    <source>
        <dbReference type="Proteomes" id="UP000736583"/>
    </source>
</evidence>
<feature type="domain" description="ABC transporter" evidence="3">
    <location>
        <begin position="4"/>
        <end position="240"/>
    </location>
</feature>
<dbReference type="GO" id="GO:0005524">
    <property type="term" value="F:ATP binding"/>
    <property type="evidence" value="ECO:0007669"/>
    <property type="project" value="UniProtKB-KW"/>
</dbReference>
<protein>
    <submittedName>
        <fullName evidence="4">ABC transporter ATP-binding protein</fullName>
    </submittedName>
</protein>
<keyword evidence="5" id="KW-1185">Reference proteome</keyword>
<evidence type="ECO:0000256" key="2">
    <source>
        <dbReference type="ARBA" id="ARBA00022967"/>
    </source>
</evidence>
<name>A0ABS6F3E4_9CLOT</name>
<keyword evidence="1" id="KW-0813">Transport</keyword>
<dbReference type="InterPro" id="IPR003439">
    <property type="entry name" value="ABC_transporter-like_ATP-bd"/>
</dbReference>
<keyword evidence="4" id="KW-0547">Nucleotide-binding</keyword>
<comment type="caution">
    <text evidence="4">The sequence shown here is derived from an EMBL/GenBank/DDBJ whole genome shotgun (WGS) entry which is preliminary data.</text>
</comment>
<dbReference type="Pfam" id="PF00005">
    <property type="entry name" value="ABC_tran"/>
    <property type="match status" value="1"/>
</dbReference>
<dbReference type="PANTHER" id="PTHR42794">
    <property type="entry name" value="HEMIN IMPORT ATP-BINDING PROTEIN HMUV"/>
    <property type="match status" value="1"/>
</dbReference>
<sequence>MITLNTEDLYVGYEKKVVVKDVNIKLIKGENLCLLGPNGAGKTTILRTIAKLLNPIKGTVYIEGENIKDISNKGLSKKMSVVLTNKFNGGLMTVFDVVAMGRYPYTGFFGYLDKKDREKISEALKTVNAEDIEKCAFDELSDGQKQKVLVARALVQEPEVIVLDEPTTHLDIKHRLELIEILRNLTKEKGITVILSLHEIDMALKSCDKVALVNKGKIIAYGTPEDVVDEKIIEELYDIKEANFNNLLGSIELSNKNEPKAFVIGGSGYGASIYRILTKYNIGFYTGVLHENDIDYEIARTIGLPILKENAFEEIKDENIKRAKHIIDQVPFIIDSACPIGHMNKKNLQLISYALSKDKKVFSFRTKEECVKLYGEAYKEIECIECMNTLSEKLITT</sequence>
<keyword evidence="4" id="KW-0067">ATP-binding</keyword>
<dbReference type="SMART" id="SM00382">
    <property type="entry name" value="AAA"/>
    <property type="match status" value="1"/>
</dbReference>
<evidence type="ECO:0000259" key="3">
    <source>
        <dbReference type="PROSITE" id="PS50893"/>
    </source>
</evidence>
<dbReference type="PROSITE" id="PS50893">
    <property type="entry name" value="ABC_TRANSPORTER_2"/>
    <property type="match status" value="1"/>
</dbReference>